<dbReference type="Gene3D" id="1.10.10.1400">
    <property type="entry name" value="Terminase, small subunit, N-terminal DNA-binding domain, HTH motif"/>
    <property type="match status" value="1"/>
</dbReference>
<keyword evidence="2" id="KW-0231">Viral genome packaging</keyword>
<evidence type="ECO:0000256" key="2">
    <source>
        <dbReference type="ARBA" id="ARBA00023219"/>
    </source>
</evidence>
<dbReference type="InterPro" id="IPR005335">
    <property type="entry name" value="Terminase_ssu"/>
</dbReference>
<organism evidence="3">
    <name type="scientific">Siphoviridae sp. ctKeG8</name>
    <dbReference type="NCBI Taxonomy" id="2825443"/>
    <lineage>
        <taxon>Viruses</taxon>
        <taxon>Duplodnaviria</taxon>
        <taxon>Heunggongvirae</taxon>
        <taxon>Uroviricota</taxon>
        <taxon>Caudoviricetes</taxon>
    </lineage>
</organism>
<proteinExistence type="predicted"/>
<dbReference type="Pfam" id="PF03592">
    <property type="entry name" value="Terminase_2"/>
    <property type="match status" value="1"/>
</dbReference>
<dbReference type="PANTHER" id="PTHR41328">
    <property type="entry name" value="TERMINASE SMALL SUBUNIT-RELATED"/>
    <property type="match status" value="1"/>
</dbReference>
<sequence length="176" mass="19690">MKISRDTFLLNFRKAHATPRCVLFVCPKNGGGGVTPRQEKFCVEYLIDLNATQAAIRAGYSKRTAEALASRLLRNVNIRGRIKELQDKVFEDGMMSAAEALWRLSKAGRGELKEEVVVTEGIGDGFSEAKIIKKQISARDQIKALELMGKRHDLFSSDTKIEMVPVIITGEREIHE</sequence>
<dbReference type="EMBL" id="BK015388">
    <property type="protein sequence ID" value="DAE04450.1"/>
    <property type="molecule type" value="Genomic_DNA"/>
</dbReference>
<reference evidence="3" key="1">
    <citation type="journal article" date="2021" name="Proc. Natl. Acad. Sci. U.S.A.">
        <title>A Catalog of Tens of Thousands of Viruses from Human Metagenomes Reveals Hidden Associations with Chronic Diseases.</title>
        <authorList>
            <person name="Tisza M.J."/>
            <person name="Buck C.B."/>
        </authorList>
    </citation>
    <scope>NUCLEOTIDE SEQUENCE</scope>
    <source>
        <strain evidence="3">CtKeG8</strain>
    </source>
</reference>
<keyword evidence="1" id="KW-1188">Viral release from host cell</keyword>
<name>A0A8S5PBV3_9CAUD</name>
<evidence type="ECO:0000256" key="1">
    <source>
        <dbReference type="ARBA" id="ARBA00022612"/>
    </source>
</evidence>
<protein>
    <submittedName>
        <fullName evidence="3">Terminase small subunit</fullName>
    </submittedName>
</protein>
<dbReference type="GO" id="GO:0051276">
    <property type="term" value="P:chromosome organization"/>
    <property type="evidence" value="ECO:0007669"/>
    <property type="project" value="InterPro"/>
</dbReference>
<dbReference type="InterPro" id="IPR052404">
    <property type="entry name" value="SPP1-like_terminase"/>
</dbReference>
<dbReference type="InterPro" id="IPR038713">
    <property type="entry name" value="Terminase_Gp1_N_sf"/>
</dbReference>
<dbReference type="PANTHER" id="PTHR41328:SF2">
    <property type="entry name" value="TERMINASE SMALL SUBUNIT"/>
    <property type="match status" value="1"/>
</dbReference>
<evidence type="ECO:0000313" key="3">
    <source>
        <dbReference type="EMBL" id="DAE04450.1"/>
    </source>
</evidence>
<dbReference type="Gene3D" id="6.10.140.2160">
    <property type="match status" value="1"/>
</dbReference>
<accession>A0A8S5PBV3</accession>